<organism evidence="2 3">
    <name type="scientific">Cryomyces minteri</name>
    <dbReference type="NCBI Taxonomy" id="331657"/>
    <lineage>
        <taxon>Eukaryota</taxon>
        <taxon>Fungi</taxon>
        <taxon>Dikarya</taxon>
        <taxon>Ascomycota</taxon>
        <taxon>Pezizomycotina</taxon>
        <taxon>Dothideomycetes</taxon>
        <taxon>Dothideomycetes incertae sedis</taxon>
        <taxon>Cryomyces</taxon>
    </lineage>
</organism>
<evidence type="ECO:0000313" key="2">
    <source>
        <dbReference type="EMBL" id="TKA77225.1"/>
    </source>
</evidence>
<sequence length="160" mass="17114">MTGVVAIENVLAAALPTKPCGKVKRAAAENKRKDDTILRLEQRAATQANEIEGLKLALQEAENKNQALQTHANVPENACGLEDDYVLGNAHVLEDTGSSENDFGLGNAQALADILVPGNDLELEKLFMGLEELNQSSKQGSENGMSATQQGGWGYCEDFV</sequence>
<reference evidence="2 3" key="1">
    <citation type="submission" date="2017-03" db="EMBL/GenBank/DDBJ databases">
        <title>Genomes of endolithic fungi from Antarctica.</title>
        <authorList>
            <person name="Coleine C."/>
            <person name="Masonjones S."/>
            <person name="Stajich J.E."/>
        </authorList>
    </citation>
    <scope>NUCLEOTIDE SEQUENCE [LARGE SCALE GENOMIC DNA]</scope>
    <source>
        <strain evidence="2 3">CCFEE 5187</strain>
    </source>
</reference>
<evidence type="ECO:0000313" key="3">
    <source>
        <dbReference type="Proteomes" id="UP000308768"/>
    </source>
</evidence>
<keyword evidence="1" id="KW-0175">Coiled coil</keyword>
<keyword evidence="3" id="KW-1185">Reference proteome</keyword>
<proteinExistence type="predicted"/>
<feature type="coiled-coil region" evidence="1">
    <location>
        <begin position="23"/>
        <end position="71"/>
    </location>
</feature>
<gene>
    <name evidence="2" type="ORF">B0A49_03618</name>
</gene>
<dbReference type="EMBL" id="NAJN01000198">
    <property type="protein sequence ID" value="TKA77225.1"/>
    <property type="molecule type" value="Genomic_DNA"/>
</dbReference>
<comment type="caution">
    <text evidence="2">The sequence shown here is derived from an EMBL/GenBank/DDBJ whole genome shotgun (WGS) entry which is preliminary data.</text>
</comment>
<dbReference type="AlphaFoldDB" id="A0A4U0XQM2"/>
<name>A0A4U0XQM2_9PEZI</name>
<evidence type="ECO:0000256" key="1">
    <source>
        <dbReference type="SAM" id="Coils"/>
    </source>
</evidence>
<dbReference type="Proteomes" id="UP000308768">
    <property type="component" value="Unassembled WGS sequence"/>
</dbReference>
<protein>
    <submittedName>
        <fullName evidence="2">Uncharacterized protein</fullName>
    </submittedName>
</protein>
<accession>A0A4U0XQM2</accession>